<dbReference type="Gene3D" id="3.30.1490.300">
    <property type="match status" value="1"/>
</dbReference>
<dbReference type="InterPro" id="IPR050696">
    <property type="entry name" value="FtsA/MreB"/>
</dbReference>
<name>A0A060UUF6_9PROT</name>
<dbReference type="PIRSF" id="PIRSF019169">
    <property type="entry name" value="PilM"/>
    <property type="match status" value="1"/>
</dbReference>
<evidence type="ECO:0000313" key="2">
    <source>
        <dbReference type="EMBL" id="SMH65189.1"/>
    </source>
</evidence>
<reference evidence="1" key="2">
    <citation type="submission" date="2014-07" db="EMBL/GenBank/DDBJ databases">
        <title>Initial genome analysis of the psychrotolerant acidophile Acidithiobacillus ferrivorans CF27: insights into iron and sulfur oxidation pathways and into biofilm formation.</title>
        <authorList>
            <person name="Talla E."/>
            <person name="Hedrich S."/>
            <person name="Mangenot S."/>
            <person name="Ji B."/>
            <person name="Johnson D.B."/>
            <person name="Barbe V."/>
            <person name="Bonnefoy V."/>
        </authorList>
    </citation>
    <scope>NUCLEOTIDE SEQUENCE [LARGE SCALE GENOMIC DNA]</scope>
    <source>
        <strain evidence="1">CF27</strain>
    </source>
</reference>
<gene>
    <name evidence="1" type="ORF">AFERRI_10090</name>
    <name evidence="2" type="ORF">AFERRI_11224</name>
</gene>
<dbReference type="Pfam" id="PF11104">
    <property type="entry name" value="PilM_2"/>
    <property type="match status" value="1"/>
</dbReference>
<dbReference type="InterPro" id="IPR005883">
    <property type="entry name" value="PilM"/>
</dbReference>
<organism evidence="1">
    <name type="scientific">Acidithiobacillus ferrivorans</name>
    <dbReference type="NCBI Taxonomy" id="160808"/>
    <lineage>
        <taxon>Bacteria</taxon>
        <taxon>Pseudomonadati</taxon>
        <taxon>Pseudomonadota</taxon>
        <taxon>Acidithiobacillia</taxon>
        <taxon>Acidithiobacillales</taxon>
        <taxon>Acidithiobacillaceae</taxon>
        <taxon>Acidithiobacillus</taxon>
    </lineage>
</organism>
<dbReference type="EMBL" id="CCCS020000001">
    <property type="protein sequence ID" value="CDQ12267.1"/>
    <property type="molecule type" value="Genomic_DNA"/>
</dbReference>
<dbReference type="PANTHER" id="PTHR32432">
    <property type="entry name" value="CELL DIVISION PROTEIN FTSA-RELATED"/>
    <property type="match status" value="1"/>
</dbReference>
<proteinExistence type="predicted"/>
<keyword evidence="3" id="KW-1185">Reference proteome</keyword>
<dbReference type="AlphaFoldDB" id="A0A060UUF6"/>
<dbReference type="NCBIfam" id="TIGR01175">
    <property type="entry name" value="pilM"/>
    <property type="match status" value="1"/>
</dbReference>
<dbReference type="CDD" id="cd24049">
    <property type="entry name" value="ASKHA_NBD_PilM"/>
    <property type="match status" value="1"/>
</dbReference>
<dbReference type="EMBL" id="LT841305">
    <property type="protein sequence ID" value="SMH65189.1"/>
    <property type="molecule type" value="Genomic_DNA"/>
</dbReference>
<evidence type="ECO:0000313" key="3">
    <source>
        <dbReference type="Proteomes" id="UP000193925"/>
    </source>
</evidence>
<evidence type="ECO:0000313" key="1">
    <source>
        <dbReference type="EMBL" id="CDQ12267.1"/>
    </source>
</evidence>
<dbReference type="SUPFAM" id="SSF53067">
    <property type="entry name" value="Actin-like ATPase domain"/>
    <property type="match status" value="2"/>
</dbReference>
<dbReference type="InterPro" id="IPR043129">
    <property type="entry name" value="ATPase_NBD"/>
</dbReference>
<dbReference type="PANTHER" id="PTHR32432:SF3">
    <property type="entry name" value="ETHANOLAMINE UTILIZATION PROTEIN EUTJ"/>
    <property type="match status" value="1"/>
</dbReference>
<dbReference type="Proteomes" id="UP000193925">
    <property type="component" value="Chromosome AFERRI"/>
</dbReference>
<reference evidence="1" key="1">
    <citation type="submission" date="2014-03" db="EMBL/GenBank/DDBJ databases">
        <authorList>
            <person name="Genoscope - CEA"/>
        </authorList>
    </citation>
    <scope>NUCLEOTIDE SEQUENCE [LARGE SCALE GENOMIC DNA]</scope>
    <source>
        <strain evidence="1">CF27</strain>
    </source>
</reference>
<protein>
    <submittedName>
        <fullName evidence="1">Type IV pilus assembly protein PilM</fullName>
    </submittedName>
</protein>
<dbReference type="Gene3D" id="3.30.420.40">
    <property type="match status" value="2"/>
</dbReference>
<dbReference type="RefSeq" id="WP_035190194.1">
    <property type="nucleotide sequence ID" value="NZ_CCCS020000001.1"/>
</dbReference>
<reference evidence="2 3" key="3">
    <citation type="submission" date="2017-03" db="EMBL/GenBank/DDBJ databases">
        <authorList>
            <person name="Regsiter A."/>
            <person name="William W."/>
        </authorList>
    </citation>
    <scope>NUCLEOTIDE SEQUENCE [LARGE SCALE GENOMIC DNA]</scope>
    <source>
        <strain evidence="2">PRJEB5721</strain>
    </source>
</reference>
<sequence length="354" mass="38961">MLRLPSPPLLGLDISPDAVKLVELSQSRGKLRVEHADSEALPPGAVNDRDIQDAAAVSRALHTILERSRIRTKAVATALPANTAIVKVISLPAELDEVGIEEQIRFESSQYIPYSIDAVNFDFAVLGPDEVRKGYNHVLLVACKKEAIEDRAAALEEVGLKPKIIDVKPFALWLLHEHLTRASPLAHDSSGGAVILVEIGSVTTNINAFQEGHPVYSREHNFGLGRLIEEIQRRYSLDTHVAQRMERFGGLPPEYERDVLNPFARSIAQELFRSLDFFQASMPDIAAGSVHLFGIGAKIPQLAEQLRQLVSFPVYVPDPFAGMEMAPQISRRFMDADRSSLAVACGLALRRIPA</sequence>
<accession>A0A060UUF6</accession>